<proteinExistence type="predicted"/>
<dbReference type="EMBL" id="WTPW01002060">
    <property type="protein sequence ID" value="KAF0399411.1"/>
    <property type="molecule type" value="Genomic_DNA"/>
</dbReference>
<dbReference type="InterPro" id="IPR041078">
    <property type="entry name" value="Plavaka"/>
</dbReference>
<accession>A0A8H3X1Q8</accession>
<protein>
    <submittedName>
        <fullName evidence="1">Zn-finger domain-containing protein</fullName>
    </submittedName>
</protein>
<gene>
    <name evidence="1" type="ORF">F8M41_009677</name>
</gene>
<dbReference type="Proteomes" id="UP000439903">
    <property type="component" value="Unassembled WGS sequence"/>
</dbReference>
<organism evidence="1 2">
    <name type="scientific">Gigaspora margarita</name>
    <dbReference type="NCBI Taxonomy" id="4874"/>
    <lineage>
        <taxon>Eukaryota</taxon>
        <taxon>Fungi</taxon>
        <taxon>Fungi incertae sedis</taxon>
        <taxon>Mucoromycota</taxon>
        <taxon>Glomeromycotina</taxon>
        <taxon>Glomeromycetes</taxon>
        <taxon>Diversisporales</taxon>
        <taxon>Gigasporaceae</taxon>
        <taxon>Gigaspora</taxon>
    </lineage>
</organism>
<sequence>MSSTGIGYLRRLEETNEVDPNTNVLDEFENILQGYRELSNDISVSADYFEDMQNNSSDDENQEYGLPSIEIKQIFFTRNAIISFFNKHSNNSKFPLPKNIKQRKLFMNNMKSNLSYKKTKVLDYDNTEYFLYHMLLISCIQNILEISDIFQTFALEYEELYKTTKNGKGNIYKEQNNEKWWKTTQSTLPTGAKILSIILYSDATNCDSLDIIVELIQTFLEKGTNLLLNNKFIWFYPKILTIIADWPEVTTFCLTYKSTKSKHPCHFCLVKRDNLTNTNLNKKDIELRNHENMQYYYNSNKEQTVSIESVPNIF</sequence>
<dbReference type="AlphaFoldDB" id="A0A8H3X1Q8"/>
<name>A0A8H3X1Q8_GIGMA</name>
<dbReference type="Pfam" id="PF18759">
    <property type="entry name" value="Plavaka"/>
    <property type="match status" value="1"/>
</dbReference>
<reference evidence="1 2" key="1">
    <citation type="journal article" date="2019" name="Environ. Microbiol.">
        <title>At the nexus of three kingdoms: the genome of the mycorrhizal fungus Gigaspora margarita provides insights into plant, endobacterial and fungal interactions.</title>
        <authorList>
            <person name="Venice F."/>
            <person name="Ghignone S."/>
            <person name="Salvioli di Fossalunga A."/>
            <person name="Amselem J."/>
            <person name="Novero M."/>
            <person name="Xianan X."/>
            <person name="Sedzielewska Toro K."/>
            <person name="Morin E."/>
            <person name="Lipzen A."/>
            <person name="Grigoriev I.V."/>
            <person name="Henrissat B."/>
            <person name="Martin F.M."/>
            <person name="Bonfante P."/>
        </authorList>
    </citation>
    <scope>NUCLEOTIDE SEQUENCE [LARGE SCALE GENOMIC DNA]</scope>
    <source>
        <strain evidence="1 2">BEG34</strain>
    </source>
</reference>
<evidence type="ECO:0000313" key="1">
    <source>
        <dbReference type="EMBL" id="KAF0399411.1"/>
    </source>
</evidence>
<keyword evidence="2" id="KW-1185">Reference proteome</keyword>
<comment type="caution">
    <text evidence="1">The sequence shown here is derived from an EMBL/GenBank/DDBJ whole genome shotgun (WGS) entry which is preliminary data.</text>
</comment>
<evidence type="ECO:0000313" key="2">
    <source>
        <dbReference type="Proteomes" id="UP000439903"/>
    </source>
</evidence>